<evidence type="ECO:0000313" key="3">
    <source>
        <dbReference type="Proteomes" id="UP000012073"/>
    </source>
</evidence>
<keyword evidence="1" id="KW-0472">Membrane</keyword>
<dbReference type="EMBL" id="HG001890">
    <property type="protein sequence ID" value="CDF37973.1"/>
    <property type="molecule type" value="Genomic_DNA"/>
</dbReference>
<name>R7QJS6_CHOCR</name>
<reference evidence="3" key="1">
    <citation type="journal article" date="2013" name="Proc. Natl. Acad. Sci. U.S.A.">
        <title>Genome structure and metabolic features in the red seaweed Chondrus crispus shed light on evolution of the Archaeplastida.</title>
        <authorList>
            <person name="Collen J."/>
            <person name="Porcel B."/>
            <person name="Carre W."/>
            <person name="Ball S.G."/>
            <person name="Chaparro C."/>
            <person name="Tonon T."/>
            <person name="Barbeyron T."/>
            <person name="Michel G."/>
            <person name="Noel B."/>
            <person name="Valentin K."/>
            <person name="Elias M."/>
            <person name="Artiguenave F."/>
            <person name="Arun A."/>
            <person name="Aury J.M."/>
            <person name="Barbosa-Neto J.F."/>
            <person name="Bothwell J.H."/>
            <person name="Bouget F.Y."/>
            <person name="Brillet L."/>
            <person name="Cabello-Hurtado F."/>
            <person name="Capella-Gutierrez S."/>
            <person name="Charrier B."/>
            <person name="Cladiere L."/>
            <person name="Cock J.M."/>
            <person name="Coelho S.M."/>
            <person name="Colleoni C."/>
            <person name="Czjzek M."/>
            <person name="Da Silva C."/>
            <person name="Delage L."/>
            <person name="Denoeud F."/>
            <person name="Deschamps P."/>
            <person name="Dittami S.M."/>
            <person name="Gabaldon T."/>
            <person name="Gachon C.M."/>
            <person name="Groisillier A."/>
            <person name="Herve C."/>
            <person name="Jabbari K."/>
            <person name="Katinka M."/>
            <person name="Kloareg B."/>
            <person name="Kowalczyk N."/>
            <person name="Labadie K."/>
            <person name="Leblanc C."/>
            <person name="Lopez P.J."/>
            <person name="McLachlan D.H."/>
            <person name="Meslet-Cladiere L."/>
            <person name="Moustafa A."/>
            <person name="Nehr Z."/>
            <person name="Nyvall Collen P."/>
            <person name="Panaud O."/>
            <person name="Partensky F."/>
            <person name="Poulain J."/>
            <person name="Rensing S.A."/>
            <person name="Rousvoal S."/>
            <person name="Samson G."/>
            <person name="Symeonidi A."/>
            <person name="Weissenbach J."/>
            <person name="Zambounis A."/>
            <person name="Wincker P."/>
            <person name="Boyen C."/>
        </authorList>
    </citation>
    <scope>NUCLEOTIDE SEQUENCE [LARGE SCALE GENOMIC DNA]</scope>
    <source>
        <strain evidence="3">cv. Stackhouse</strain>
    </source>
</reference>
<evidence type="ECO:0000313" key="2">
    <source>
        <dbReference type="EMBL" id="CDF37973.1"/>
    </source>
</evidence>
<protein>
    <submittedName>
        <fullName evidence="2">Uncharacterized protein</fullName>
    </submittedName>
</protein>
<dbReference type="Proteomes" id="UP000012073">
    <property type="component" value="Unassembled WGS sequence"/>
</dbReference>
<dbReference type="KEGG" id="ccp:CHC_T00005970001"/>
<proteinExistence type="predicted"/>
<dbReference type="AlphaFoldDB" id="R7QJS6"/>
<gene>
    <name evidence="2" type="ORF">CHC_T00005970001</name>
</gene>
<feature type="transmembrane region" description="Helical" evidence="1">
    <location>
        <begin position="12"/>
        <end position="34"/>
    </location>
</feature>
<keyword evidence="1" id="KW-1133">Transmembrane helix</keyword>
<sequence>MLLHCLHYFRKTLYKVSLQSAFILIFPSISSHIFSGRQHS</sequence>
<dbReference type="Gramene" id="CDF37973">
    <property type="protein sequence ID" value="CDF37973"/>
    <property type="gene ID" value="CHC_T00005970001"/>
</dbReference>
<dbReference type="GeneID" id="17325573"/>
<organism evidence="2 3">
    <name type="scientific">Chondrus crispus</name>
    <name type="common">Carrageen Irish moss</name>
    <name type="synonym">Polymorpha crispa</name>
    <dbReference type="NCBI Taxonomy" id="2769"/>
    <lineage>
        <taxon>Eukaryota</taxon>
        <taxon>Rhodophyta</taxon>
        <taxon>Florideophyceae</taxon>
        <taxon>Rhodymeniophycidae</taxon>
        <taxon>Gigartinales</taxon>
        <taxon>Gigartinaceae</taxon>
        <taxon>Chondrus</taxon>
    </lineage>
</organism>
<keyword evidence="1" id="KW-0812">Transmembrane</keyword>
<dbReference type="RefSeq" id="XP_005717842.1">
    <property type="nucleotide sequence ID" value="XM_005717785.1"/>
</dbReference>
<keyword evidence="3" id="KW-1185">Reference proteome</keyword>
<accession>R7QJS6</accession>
<evidence type="ECO:0000256" key="1">
    <source>
        <dbReference type="SAM" id="Phobius"/>
    </source>
</evidence>